<evidence type="ECO:0000313" key="1">
    <source>
        <dbReference type="EMBL" id="MBF9149837.1"/>
    </source>
</evidence>
<dbReference type="Pfam" id="PF11340">
    <property type="entry name" value="DUF3142"/>
    <property type="match status" value="1"/>
</dbReference>
<evidence type="ECO:0000313" key="2">
    <source>
        <dbReference type="Proteomes" id="UP000600799"/>
    </source>
</evidence>
<keyword evidence="2" id="KW-1185">Reference proteome</keyword>
<dbReference type="InterPro" id="IPR021488">
    <property type="entry name" value="DUF3142"/>
</dbReference>
<dbReference type="InterPro" id="IPR017853">
    <property type="entry name" value="GH"/>
</dbReference>
<dbReference type="Proteomes" id="UP000600799">
    <property type="component" value="Unassembled WGS sequence"/>
</dbReference>
<sequence length="263" mass="28647">MGQGAALLLVIRHALAFLAPLLLAACERQPDTPRVRADTAEAVFVWPGVHPAPEVKARTVYLLDGEVRKDGPARLHRLRMGTPRLRGRTLWLVVRADRLDWTDATRAAILADLAQWRAAGNEVAGLQVDFDAATKGLSGYAAFLKDLRARLPKDMRLSITGLMDWSANGDPQALAQLAGTVDEVVIQTYQARSTIPGYEAYFARLEGFPIPFRVALVEGGQWQAPPGLEGHPMFRGYAVFLLAPARLSVPPPVVATRSPLSKS</sequence>
<dbReference type="SUPFAM" id="SSF51445">
    <property type="entry name" value="(Trans)glycosidases"/>
    <property type="match status" value="1"/>
</dbReference>
<name>A0ABS0HC40_9SPHN</name>
<protein>
    <submittedName>
        <fullName evidence="1">DUF3142 domain-containing protein</fullName>
    </submittedName>
</protein>
<gene>
    <name evidence="1" type="ORF">I2488_02350</name>
</gene>
<proteinExistence type="predicted"/>
<organism evidence="1 2">
    <name type="scientific">Novosphingobium jiangmenense</name>
    <dbReference type="NCBI Taxonomy" id="2791981"/>
    <lineage>
        <taxon>Bacteria</taxon>
        <taxon>Pseudomonadati</taxon>
        <taxon>Pseudomonadota</taxon>
        <taxon>Alphaproteobacteria</taxon>
        <taxon>Sphingomonadales</taxon>
        <taxon>Sphingomonadaceae</taxon>
        <taxon>Novosphingobium</taxon>
    </lineage>
</organism>
<comment type="caution">
    <text evidence="1">The sequence shown here is derived from an EMBL/GenBank/DDBJ whole genome shotgun (WGS) entry which is preliminary data.</text>
</comment>
<accession>A0ABS0HC40</accession>
<dbReference type="EMBL" id="JADQDC010000001">
    <property type="protein sequence ID" value="MBF9149837.1"/>
    <property type="molecule type" value="Genomic_DNA"/>
</dbReference>
<reference evidence="1 2" key="1">
    <citation type="submission" date="2020-11" db="EMBL/GenBank/DDBJ databases">
        <title>The genome sequence of Novosphingobium sp. 1Y9A.</title>
        <authorList>
            <person name="Liu Y."/>
        </authorList>
    </citation>
    <scope>NUCLEOTIDE SEQUENCE [LARGE SCALE GENOMIC DNA]</scope>
    <source>
        <strain evidence="1 2">1Y9A</strain>
    </source>
</reference>